<reference evidence="1 2" key="1">
    <citation type="submission" date="2019-12" db="EMBL/GenBank/DDBJ databases">
        <authorList>
            <person name="Alioto T."/>
            <person name="Alioto T."/>
            <person name="Gomez Garrido J."/>
        </authorList>
    </citation>
    <scope>NUCLEOTIDE SEQUENCE [LARGE SCALE GENOMIC DNA]</scope>
</reference>
<dbReference type="Proteomes" id="UP000594638">
    <property type="component" value="Unassembled WGS sequence"/>
</dbReference>
<proteinExistence type="predicted"/>
<dbReference type="Gramene" id="OE9A028702T1">
    <property type="protein sequence ID" value="OE9A028702C1"/>
    <property type="gene ID" value="OE9A028702"/>
</dbReference>
<keyword evidence="2" id="KW-1185">Reference proteome</keyword>
<dbReference type="EMBL" id="CACTIH010001921">
    <property type="protein sequence ID" value="CAA2968811.1"/>
    <property type="molecule type" value="Genomic_DNA"/>
</dbReference>
<comment type="caution">
    <text evidence="1">The sequence shown here is derived from an EMBL/GenBank/DDBJ whole genome shotgun (WGS) entry which is preliminary data.</text>
</comment>
<accession>A0A8S0QLA9</accession>
<sequence length="73" mass="7703">MGGPSSTSGKDQGDLVVAQLRSKLPNELARAGSAEPEGIRKEASLGIDGTKPFFKARRQIKRGLLTINPIITG</sequence>
<dbReference type="AlphaFoldDB" id="A0A8S0QLA9"/>
<evidence type="ECO:0000313" key="2">
    <source>
        <dbReference type="Proteomes" id="UP000594638"/>
    </source>
</evidence>
<gene>
    <name evidence="1" type="ORF">OLEA9_A028702</name>
</gene>
<organism evidence="1 2">
    <name type="scientific">Olea europaea subsp. europaea</name>
    <dbReference type="NCBI Taxonomy" id="158383"/>
    <lineage>
        <taxon>Eukaryota</taxon>
        <taxon>Viridiplantae</taxon>
        <taxon>Streptophyta</taxon>
        <taxon>Embryophyta</taxon>
        <taxon>Tracheophyta</taxon>
        <taxon>Spermatophyta</taxon>
        <taxon>Magnoliopsida</taxon>
        <taxon>eudicotyledons</taxon>
        <taxon>Gunneridae</taxon>
        <taxon>Pentapetalae</taxon>
        <taxon>asterids</taxon>
        <taxon>lamiids</taxon>
        <taxon>Lamiales</taxon>
        <taxon>Oleaceae</taxon>
        <taxon>Oleeae</taxon>
        <taxon>Olea</taxon>
    </lineage>
</organism>
<protein>
    <submittedName>
        <fullName evidence="1">Uncharacterized protein</fullName>
    </submittedName>
</protein>
<evidence type="ECO:0000313" key="1">
    <source>
        <dbReference type="EMBL" id="CAA2968811.1"/>
    </source>
</evidence>
<name>A0A8S0QLA9_OLEEU</name>